<dbReference type="STRING" id="980251.GCA_001642875_00629"/>
<gene>
    <name evidence="3" type="ORF">MFFC18_40530</name>
</gene>
<dbReference type="Proteomes" id="UP000322214">
    <property type="component" value="Chromosome"/>
</dbReference>
<accession>A0A5B9PBP7</accession>
<keyword evidence="2" id="KW-0472">Membrane</keyword>
<sequence>MICETSARSHVVAQCCSVPGTKLACMNFQFEYNEEERKRVDRLNTSRVVGPWMFAVLWCCCFIPTAFCLIWLQMWSVVVAGTVLVLMASFVPAFSRLRGTTRHEFPRSIEVTPVGKREKCGDTTTFVKWNSIDEVIETKHDFLFSRNQRFSLLPKRVVEEARCQSLRDQIAAWRNHPAESTEPIDMYRRLLEPANSQNSQSWQFELTREDLLVAAKSTSIRPIHDPTFSFKDVESVNRTGHWYAVLIFAVIFIVAVVLLFASLPPNRLDWPSMLVFICLNPFVLLFVVGFWIRRQRITGVPRFRPETYRVRLFEGGWAIGNEDLAAFNGWNERSRFYVAPEFIGIRTDLALIHVMPIRGFGNKDGVWQFLDRAIRLKKNWLDRKSNDETDTQITNDVDNGEEPDQPVNPYRSPSVKSR</sequence>
<feature type="region of interest" description="Disordered" evidence="1">
    <location>
        <begin position="387"/>
        <end position="418"/>
    </location>
</feature>
<feature type="transmembrane region" description="Helical" evidence="2">
    <location>
        <begin position="78"/>
        <end position="97"/>
    </location>
</feature>
<keyword evidence="2" id="KW-0812">Transmembrane</keyword>
<reference evidence="3 4" key="1">
    <citation type="submission" date="2019-08" db="EMBL/GenBank/DDBJ databases">
        <title>Deep-cultivation of Planctomycetes and their phenomic and genomic characterization uncovers novel biology.</title>
        <authorList>
            <person name="Wiegand S."/>
            <person name="Jogler M."/>
            <person name="Boedeker C."/>
            <person name="Pinto D."/>
            <person name="Vollmers J."/>
            <person name="Rivas-Marin E."/>
            <person name="Kohn T."/>
            <person name="Peeters S.H."/>
            <person name="Heuer A."/>
            <person name="Rast P."/>
            <person name="Oberbeckmann S."/>
            <person name="Bunk B."/>
            <person name="Jeske O."/>
            <person name="Meyerdierks A."/>
            <person name="Storesund J.E."/>
            <person name="Kallscheuer N."/>
            <person name="Luecker S."/>
            <person name="Lage O.M."/>
            <person name="Pohl T."/>
            <person name="Merkel B.J."/>
            <person name="Hornburger P."/>
            <person name="Mueller R.-W."/>
            <person name="Bruemmer F."/>
            <person name="Labrenz M."/>
            <person name="Spormann A.M."/>
            <person name="Op den Camp H."/>
            <person name="Overmann J."/>
            <person name="Amann R."/>
            <person name="Jetten M.S.M."/>
            <person name="Mascher T."/>
            <person name="Medema M.H."/>
            <person name="Devos D.P."/>
            <person name="Kaster A.-K."/>
            <person name="Ovreas L."/>
            <person name="Rohde M."/>
            <person name="Galperin M.Y."/>
            <person name="Jogler C."/>
        </authorList>
    </citation>
    <scope>NUCLEOTIDE SEQUENCE [LARGE SCALE GENOMIC DNA]</scope>
    <source>
        <strain evidence="3 4">FC18</strain>
    </source>
</reference>
<feature type="transmembrane region" description="Helical" evidence="2">
    <location>
        <begin position="48"/>
        <end position="72"/>
    </location>
</feature>
<proteinExistence type="predicted"/>
<evidence type="ECO:0000313" key="3">
    <source>
        <dbReference type="EMBL" id="QEG24137.1"/>
    </source>
</evidence>
<keyword evidence="4" id="KW-1185">Reference proteome</keyword>
<feature type="transmembrane region" description="Helical" evidence="2">
    <location>
        <begin position="241"/>
        <end position="261"/>
    </location>
</feature>
<feature type="transmembrane region" description="Helical" evidence="2">
    <location>
        <begin position="273"/>
        <end position="292"/>
    </location>
</feature>
<evidence type="ECO:0000256" key="2">
    <source>
        <dbReference type="SAM" id="Phobius"/>
    </source>
</evidence>
<protein>
    <submittedName>
        <fullName evidence="3">Uncharacterized protein</fullName>
    </submittedName>
</protein>
<evidence type="ECO:0000313" key="4">
    <source>
        <dbReference type="Proteomes" id="UP000322214"/>
    </source>
</evidence>
<name>A0A5B9PBP7_9BACT</name>
<dbReference type="KEGG" id="mff:MFFC18_40530"/>
<dbReference type="AlphaFoldDB" id="A0A5B9PBP7"/>
<organism evidence="3 4">
    <name type="scientific">Mariniblastus fucicola</name>
    <dbReference type="NCBI Taxonomy" id="980251"/>
    <lineage>
        <taxon>Bacteria</taxon>
        <taxon>Pseudomonadati</taxon>
        <taxon>Planctomycetota</taxon>
        <taxon>Planctomycetia</taxon>
        <taxon>Pirellulales</taxon>
        <taxon>Pirellulaceae</taxon>
        <taxon>Mariniblastus</taxon>
    </lineage>
</organism>
<keyword evidence="2" id="KW-1133">Transmembrane helix</keyword>
<dbReference type="EMBL" id="CP042912">
    <property type="protein sequence ID" value="QEG24137.1"/>
    <property type="molecule type" value="Genomic_DNA"/>
</dbReference>
<evidence type="ECO:0000256" key="1">
    <source>
        <dbReference type="SAM" id="MobiDB-lite"/>
    </source>
</evidence>